<protein>
    <submittedName>
        <fullName evidence="2">GNAT family N-acetyltransferase</fullName>
    </submittedName>
</protein>
<dbReference type="EMBL" id="WMIB01000005">
    <property type="protein sequence ID" value="MTH53297.1"/>
    <property type="molecule type" value="Genomic_DNA"/>
</dbReference>
<reference evidence="2 3" key="1">
    <citation type="journal article" date="2017" name="Int. J. Syst. Evol. Microbiol.">
        <title>Bacillus mangrovi sp. nov., isolated from a sediment sample from a mangrove forest.</title>
        <authorList>
            <person name="Gupta V."/>
            <person name="Singh P.K."/>
            <person name="Korpole S."/>
            <person name="Tanuku N.R.S."/>
            <person name="Pinnaka A.K."/>
        </authorList>
    </citation>
    <scope>NUCLEOTIDE SEQUENCE [LARGE SCALE GENOMIC DNA]</scope>
    <source>
        <strain evidence="2 3">KCTC 33872</strain>
    </source>
</reference>
<dbReference type="InterPro" id="IPR016181">
    <property type="entry name" value="Acyl_CoA_acyltransferase"/>
</dbReference>
<dbReference type="RefSeq" id="WP_162356582.1">
    <property type="nucleotide sequence ID" value="NZ_WMIB01000005.1"/>
</dbReference>
<dbReference type="InterPro" id="IPR000182">
    <property type="entry name" value="GNAT_dom"/>
</dbReference>
<keyword evidence="2" id="KW-0808">Transferase</keyword>
<sequence>MEKMIIRGDKVTLSWVEEKDYETIYHLRYGEKNPEWKKWDAPYYPLENKTFTQYTHEMRGKPSGMEAKITVGQEIIGTVIYYWEHQPSNWLEAGIVVYKPGYWGGGYGSEALSLWISHLFSGMDIPRVGITTWSGNERMMKSAAKQGMKLEGRLRKCRLYNGTYYDSIRMGILREEWEALKGKNEQSRISIH</sequence>
<dbReference type="Proteomes" id="UP000434639">
    <property type="component" value="Unassembled WGS sequence"/>
</dbReference>
<organism evidence="2 3">
    <name type="scientific">Metabacillus mangrovi</name>
    <dbReference type="NCBI Taxonomy" id="1491830"/>
    <lineage>
        <taxon>Bacteria</taxon>
        <taxon>Bacillati</taxon>
        <taxon>Bacillota</taxon>
        <taxon>Bacilli</taxon>
        <taxon>Bacillales</taxon>
        <taxon>Bacillaceae</taxon>
        <taxon>Metabacillus</taxon>
    </lineage>
</organism>
<dbReference type="Gene3D" id="3.40.630.30">
    <property type="match status" value="1"/>
</dbReference>
<comment type="caution">
    <text evidence="2">The sequence shown here is derived from an EMBL/GenBank/DDBJ whole genome shotgun (WGS) entry which is preliminary data.</text>
</comment>
<dbReference type="AlphaFoldDB" id="A0A7X2S448"/>
<dbReference type="PANTHER" id="PTHR43415:SF4">
    <property type="entry name" value="N-ACETYLTRANSFERASE DOMAIN-CONTAINING PROTEIN"/>
    <property type="match status" value="1"/>
</dbReference>
<dbReference type="SUPFAM" id="SSF55729">
    <property type="entry name" value="Acyl-CoA N-acyltransferases (Nat)"/>
    <property type="match status" value="1"/>
</dbReference>
<accession>A0A7X2S448</accession>
<dbReference type="GO" id="GO:0016747">
    <property type="term" value="F:acyltransferase activity, transferring groups other than amino-acyl groups"/>
    <property type="evidence" value="ECO:0007669"/>
    <property type="project" value="InterPro"/>
</dbReference>
<keyword evidence="3" id="KW-1185">Reference proteome</keyword>
<proteinExistence type="predicted"/>
<gene>
    <name evidence="2" type="ORF">GKZ89_07705</name>
</gene>
<name>A0A7X2S448_9BACI</name>
<dbReference type="PANTHER" id="PTHR43415">
    <property type="entry name" value="SPERMIDINE N(1)-ACETYLTRANSFERASE"/>
    <property type="match status" value="1"/>
</dbReference>
<dbReference type="Pfam" id="PF13302">
    <property type="entry name" value="Acetyltransf_3"/>
    <property type="match status" value="1"/>
</dbReference>
<evidence type="ECO:0000313" key="2">
    <source>
        <dbReference type="EMBL" id="MTH53297.1"/>
    </source>
</evidence>
<evidence type="ECO:0000259" key="1">
    <source>
        <dbReference type="PROSITE" id="PS51186"/>
    </source>
</evidence>
<feature type="domain" description="N-acetyltransferase" evidence="1">
    <location>
        <begin position="11"/>
        <end position="175"/>
    </location>
</feature>
<dbReference type="PROSITE" id="PS51186">
    <property type="entry name" value="GNAT"/>
    <property type="match status" value="1"/>
</dbReference>
<evidence type="ECO:0000313" key="3">
    <source>
        <dbReference type="Proteomes" id="UP000434639"/>
    </source>
</evidence>